<organism evidence="1 2">
    <name type="scientific">Brenthis ino</name>
    <name type="common">lesser marbled fritillary</name>
    <dbReference type="NCBI Taxonomy" id="405034"/>
    <lineage>
        <taxon>Eukaryota</taxon>
        <taxon>Metazoa</taxon>
        <taxon>Ecdysozoa</taxon>
        <taxon>Arthropoda</taxon>
        <taxon>Hexapoda</taxon>
        <taxon>Insecta</taxon>
        <taxon>Pterygota</taxon>
        <taxon>Neoptera</taxon>
        <taxon>Endopterygota</taxon>
        <taxon>Lepidoptera</taxon>
        <taxon>Glossata</taxon>
        <taxon>Ditrysia</taxon>
        <taxon>Papilionoidea</taxon>
        <taxon>Nymphalidae</taxon>
        <taxon>Heliconiinae</taxon>
        <taxon>Argynnini</taxon>
        <taxon>Brenthis</taxon>
    </lineage>
</organism>
<gene>
    <name evidence="1" type="ORF">BINO364_LOCUS4017</name>
</gene>
<name>A0A8J9Y8N0_9NEOP</name>
<sequence length="78" mass="8454">MNSFSVAFNICIVEKLISSNQHDVSYIEDPGAFPAVLIAQEAPGPVQRACNPVQCARLCHSLGFRLVCCTIRVCACAR</sequence>
<reference evidence="1" key="1">
    <citation type="submission" date="2021-12" db="EMBL/GenBank/DDBJ databases">
        <authorList>
            <person name="Martin H S."/>
        </authorList>
    </citation>
    <scope>NUCLEOTIDE SEQUENCE</scope>
</reference>
<protein>
    <submittedName>
        <fullName evidence="1">Uncharacterized protein</fullName>
    </submittedName>
</protein>
<dbReference type="Proteomes" id="UP000838878">
    <property type="component" value="Chromosome 12"/>
</dbReference>
<evidence type="ECO:0000313" key="2">
    <source>
        <dbReference type="Proteomes" id="UP000838878"/>
    </source>
</evidence>
<dbReference type="EMBL" id="OV170232">
    <property type="protein sequence ID" value="CAH0717406.1"/>
    <property type="molecule type" value="Genomic_DNA"/>
</dbReference>
<dbReference type="AlphaFoldDB" id="A0A8J9Y8N0"/>
<proteinExistence type="predicted"/>
<keyword evidence="2" id="KW-1185">Reference proteome</keyword>
<accession>A0A8J9Y8N0</accession>
<evidence type="ECO:0000313" key="1">
    <source>
        <dbReference type="EMBL" id="CAH0717406.1"/>
    </source>
</evidence>
<feature type="non-terminal residue" evidence="1">
    <location>
        <position position="78"/>
    </location>
</feature>